<dbReference type="Pfam" id="PF09587">
    <property type="entry name" value="PGA_cap"/>
    <property type="match status" value="1"/>
</dbReference>
<evidence type="ECO:0000259" key="4">
    <source>
        <dbReference type="SMART" id="SM00854"/>
    </source>
</evidence>
<dbReference type="InterPro" id="IPR019079">
    <property type="entry name" value="Capsule_synth_CapA"/>
</dbReference>
<evidence type="ECO:0000256" key="1">
    <source>
        <dbReference type="ARBA" id="ARBA00005662"/>
    </source>
</evidence>
<keyword evidence="3" id="KW-0472">Membrane</keyword>
<evidence type="ECO:0000313" key="5">
    <source>
        <dbReference type="EMBL" id="QJD83747.1"/>
    </source>
</evidence>
<dbReference type="CDD" id="cd07381">
    <property type="entry name" value="MPP_CapA"/>
    <property type="match status" value="1"/>
</dbReference>
<dbReference type="SMART" id="SM00854">
    <property type="entry name" value="PGA_cap"/>
    <property type="match status" value="1"/>
</dbReference>
<dbReference type="EMBL" id="CP051680">
    <property type="protein sequence ID" value="QJD83747.1"/>
    <property type="molecule type" value="Genomic_DNA"/>
</dbReference>
<evidence type="ECO:0000313" key="6">
    <source>
        <dbReference type="Proteomes" id="UP000502248"/>
    </source>
</evidence>
<protein>
    <submittedName>
        <fullName evidence="5">CapA family protein</fullName>
    </submittedName>
</protein>
<dbReference type="InterPro" id="IPR052169">
    <property type="entry name" value="CW_Biosynth-Accessory"/>
</dbReference>
<dbReference type="PANTHER" id="PTHR33393:SF13">
    <property type="entry name" value="PGA BIOSYNTHESIS PROTEIN CAPA"/>
    <property type="match status" value="1"/>
</dbReference>
<feature type="region of interest" description="Disordered" evidence="2">
    <location>
        <begin position="47"/>
        <end position="100"/>
    </location>
</feature>
<name>A0A7Z2VIK2_9BACL</name>
<keyword evidence="3" id="KW-1133">Transmembrane helix</keyword>
<dbReference type="KEGG" id="cheb:HH215_11555"/>
<feature type="domain" description="Capsule synthesis protein CapA" evidence="4">
    <location>
        <begin position="108"/>
        <end position="348"/>
    </location>
</feature>
<comment type="similarity">
    <text evidence="1">Belongs to the CapA family.</text>
</comment>
<organism evidence="5 6">
    <name type="scientific">Cohnella herbarum</name>
    <dbReference type="NCBI Taxonomy" id="2728023"/>
    <lineage>
        <taxon>Bacteria</taxon>
        <taxon>Bacillati</taxon>
        <taxon>Bacillota</taxon>
        <taxon>Bacilli</taxon>
        <taxon>Bacillales</taxon>
        <taxon>Paenibacillaceae</taxon>
        <taxon>Cohnella</taxon>
    </lineage>
</organism>
<dbReference type="PROSITE" id="PS51257">
    <property type="entry name" value="PROKAR_LIPOPROTEIN"/>
    <property type="match status" value="1"/>
</dbReference>
<dbReference type="InterPro" id="IPR029052">
    <property type="entry name" value="Metallo-depent_PP-like"/>
</dbReference>
<accession>A0A7Z2VIK2</accession>
<evidence type="ECO:0000256" key="2">
    <source>
        <dbReference type="SAM" id="MobiDB-lite"/>
    </source>
</evidence>
<sequence>MTYSRSRTHQQQKTKRRSKTRLLLIVNGVLLSCIVAVAVIVWKSNDDQDGQGPAGSLPPTEGVASPSEPSSTQLSSPDPESTMEPVDSGTATPEGGYTEPVGDAETVSLALVGDILPAARVLELMKINGFDYPFREAKAILEAADITAGNLEAPITTRGTPAKDKQYVFRGSSDAVPALKEAGFDFLSLANNHTLDYGWQGLSDTMDVLDDAELQHAGSGNDDREAFTPAYIESKGITVGFVSVTRVVPDVSWKADRTHPGVAEAYSPERTVAAIKEAKQNADIVVVMVHWGVERADRPVEHQTDLSHRFVDAGADLVVGSHPHVLQGFEAYKGKWIAYSLGNFVFSTTGTKTSETGVLNAECSKDGACSLSFAPMFATNSQPAPMAEVEGKALLARLSELSYGASVEEDGSIVVRNQ</sequence>
<dbReference type="SUPFAM" id="SSF56300">
    <property type="entry name" value="Metallo-dependent phosphatases"/>
    <property type="match status" value="1"/>
</dbReference>
<dbReference type="AlphaFoldDB" id="A0A7Z2VIK2"/>
<dbReference type="Gene3D" id="3.60.21.10">
    <property type="match status" value="1"/>
</dbReference>
<keyword evidence="6" id="KW-1185">Reference proteome</keyword>
<dbReference type="RefSeq" id="WP_169280036.1">
    <property type="nucleotide sequence ID" value="NZ_CP051680.1"/>
</dbReference>
<feature type="compositionally biased region" description="Low complexity" evidence="2">
    <location>
        <begin position="65"/>
        <end position="77"/>
    </location>
</feature>
<dbReference type="PANTHER" id="PTHR33393">
    <property type="entry name" value="POLYGLUTAMINE SYNTHESIS ACCESSORY PROTEIN RV0574C-RELATED"/>
    <property type="match status" value="1"/>
</dbReference>
<feature type="transmembrane region" description="Helical" evidence="3">
    <location>
        <begin position="21"/>
        <end position="42"/>
    </location>
</feature>
<evidence type="ECO:0000256" key="3">
    <source>
        <dbReference type="SAM" id="Phobius"/>
    </source>
</evidence>
<proteinExistence type="inferred from homology"/>
<gene>
    <name evidence="5" type="ORF">HH215_11555</name>
</gene>
<dbReference type="Proteomes" id="UP000502248">
    <property type="component" value="Chromosome"/>
</dbReference>
<keyword evidence="3" id="KW-0812">Transmembrane</keyword>
<reference evidence="5 6" key="1">
    <citation type="submission" date="2020-04" db="EMBL/GenBank/DDBJ databases">
        <title>Genome sequencing of novel species.</title>
        <authorList>
            <person name="Heo J."/>
            <person name="Kim S.-J."/>
            <person name="Kim J.-S."/>
            <person name="Hong S.-B."/>
            <person name="Kwon S.-W."/>
        </authorList>
    </citation>
    <scope>NUCLEOTIDE SEQUENCE [LARGE SCALE GENOMIC DNA]</scope>
    <source>
        <strain evidence="5 6">MFER-1</strain>
    </source>
</reference>